<dbReference type="Proteomes" id="UP000317043">
    <property type="component" value="Unassembled WGS sequence"/>
</dbReference>
<keyword evidence="3" id="KW-1185">Reference proteome</keyword>
<dbReference type="AlphaFoldDB" id="A0A543AYR6"/>
<gene>
    <name evidence="2" type="ORF">FB566_3281</name>
</gene>
<dbReference type="EMBL" id="VFOW01000001">
    <property type="protein sequence ID" value="TQL77717.1"/>
    <property type="molecule type" value="Genomic_DNA"/>
</dbReference>
<keyword evidence="1" id="KW-1133">Transmembrane helix</keyword>
<comment type="caution">
    <text evidence="2">The sequence shown here is derived from an EMBL/GenBank/DDBJ whole genome shotgun (WGS) entry which is preliminary data.</text>
</comment>
<dbReference type="InParanoid" id="A0A543AYR6"/>
<proteinExistence type="predicted"/>
<accession>A0A543AYR6</accession>
<evidence type="ECO:0000256" key="1">
    <source>
        <dbReference type="SAM" id="Phobius"/>
    </source>
</evidence>
<evidence type="ECO:0000313" key="3">
    <source>
        <dbReference type="Proteomes" id="UP000317043"/>
    </source>
</evidence>
<reference evidence="2 3" key="1">
    <citation type="submission" date="2019-06" db="EMBL/GenBank/DDBJ databases">
        <title>Sequencing the genomes of 1000 actinobacteria strains.</title>
        <authorList>
            <person name="Klenk H.-P."/>
        </authorList>
    </citation>
    <scope>NUCLEOTIDE SEQUENCE [LARGE SCALE GENOMIC DNA]</scope>
    <source>
        <strain evidence="2 3">DSM 45928</strain>
    </source>
</reference>
<protein>
    <submittedName>
        <fullName evidence="2">Uncharacterized protein</fullName>
    </submittedName>
</protein>
<name>A0A543AYR6_9ACTN</name>
<organism evidence="2 3">
    <name type="scientific">Stackebrandtia endophytica</name>
    <dbReference type="NCBI Taxonomy" id="1496996"/>
    <lineage>
        <taxon>Bacteria</taxon>
        <taxon>Bacillati</taxon>
        <taxon>Actinomycetota</taxon>
        <taxon>Actinomycetes</taxon>
        <taxon>Glycomycetales</taxon>
        <taxon>Glycomycetaceae</taxon>
        <taxon>Stackebrandtia</taxon>
    </lineage>
</organism>
<sequence>MTRLLAFSILGMAVTSAVALLAIPSLFAKHIPDHTVATLAGTAAAFLLFAFSAFVWRARLRRERTDPATS</sequence>
<feature type="transmembrane region" description="Helical" evidence="1">
    <location>
        <begin position="38"/>
        <end position="56"/>
    </location>
</feature>
<keyword evidence="1" id="KW-0472">Membrane</keyword>
<evidence type="ECO:0000313" key="2">
    <source>
        <dbReference type="EMBL" id="TQL77717.1"/>
    </source>
</evidence>
<dbReference type="RefSeq" id="WP_142041031.1">
    <property type="nucleotide sequence ID" value="NZ_JBHTGS010000001.1"/>
</dbReference>
<keyword evidence="1" id="KW-0812">Transmembrane</keyword>